<accession>A0AAD7E9Z9</accession>
<dbReference type="AlphaFoldDB" id="A0AAD7E9Z9"/>
<reference evidence="2" key="1">
    <citation type="submission" date="2023-03" db="EMBL/GenBank/DDBJ databases">
        <title>Massive genome expansion in bonnet fungi (Mycena s.s.) driven by repeated elements and novel gene families across ecological guilds.</title>
        <authorList>
            <consortium name="Lawrence Berkeley National Laboratory"/>
            <person name="Harder C.B."/>
            <person name="Miyauchi S."/>
            <person name="Viragh M."/>
            <person name="Kuo A."/>
            <person name="Thoen E."/>
            <person name="Andreopoulos B."/>
            <person name="Lu D."/>
            <person name="Skrede I."/>
            <person name="Drula E."/>
            <person name="Henrissat B."/>
            <person name="Morin E."/>
            <person name="Kohler A."/>
            <person name="Barry K."/>
            <person name="LaButti K."/>
            <person name="Morin E."/>
            <person name="Salamov A."/>
            <person name="Lipzen A."/>
            <person name="Mereny Z."/>
            <person name="Hegedus B."/>
            <person name="Baldrian P."/>
            <person name="Stursova M."/>
            <person name="Weitz H."/>
            <person name="Taylor A."/>
            <person name="Grigoriev I.V."/>
            <person name="Nagy L.G."/>
            <person name="Martin F."/>
            <person name="Kauserud H."/>
        </authorList>
    </citation>
    <scope>NUCLEOTIDE SEQUENCE</scope>
    <source>
        <strain evidence="2">CBHHK002</strain>
    </source>
</reference>
<sequence>MSARTFVGKPNSCISDAPRRTRSSRAHYLVRMLDGHIDTKGTTKGLRAQGVLDDNTPDAAVEVKKEELAVAKEVAGGDVEAEADPKGADENKTRKLIQDEHREARQIYSTISGLSLSTAHLDH</sequence>
<comment type="caution">
    <text evidence="2">The sequence shown here is derived from an EMBL/GenBank/DDBJ whole genome shotgun (WGS) entry which is preliminary data.</text>
</comment>
<name>A0AAD7E9Z9_9AGAR</name>
<protein>
    <submittedName>
        <fullName evidence="2">Uncharacterized protein</fullName>
    </submittedName>
</protein>
<dbReference type="EMBL" id="JARIHO010000092">
    <property type="protein sequence ID" value="KAJ7306660.1"/>
    <property type="molecule type" value="Genomic_DNA"/>
</dbReference>
<evidence type="ECO:0000313" key="3">
    <source>
        <dbReference type="Proteomes" id="UP001218218"/>
    </source>
</evidence>
<gene>
    <name evidence="2" type="ORF">DFH08DRAFT_1054298</name>
</gene>
<feature type="compositionally biased region" description="Basic and acidic residues" evidence="1">
    <location>
        <begin position="83"/>
        <end position="95"/>
    </location>
</feature>
<evidence type="ECO:0000256" key="1">
    <source>
        <dbReference type="SAM" id="MobiDB-lite"/>
    </source>
</evidence>
<proteinExistence type="predicted"/>
<feature type="region of interest" description="Disordered" evidence="1">
    <location>
        <begin position="75"/>
        <end position="95"/>
    </location>
</feature>
<feature type="region of interest" description="Disordered" evidence="1">
    <location>
        <begin position="1"/>
        <end position="22"/>
    </location>
</feature>
<evidence type="ECO:0000313" key="2">
    <source>
        <dbReference type="EMBL" id="KAJ7306660.1"/>
    </source>
</evidence>
<keyword evidence="3" id="KW-1185">Reference proteome</keyword>
<dbReference type="Proteomes" id="UP001218218">
    <property type="component" value="Unassembled WGS sequence"/>
</dbReference>
<organism evidence="2 3">
    <name type="scientific">Mycena albidolilacea</name>
    <dbReference type="NCBI Taxonomy" id="1033008"/>
    <lineage>
        <taxon>Eukaryota</taxon>
        <taxon>Fungi</taxon>
        <taxon>Dikarya</taxon>
        <taxon>Basidiomycota</taxon>
        <taxon>Agaricomycotina</taxon>
        <taxon>Agaricomycetes</taxon>
        <taxon>Agaricomycetidae</taxon>
        <taxon>Agaricales</taxon>
        <taxon>Marasmiineae</taxon>
        <taxon>Mycenaceae</taxon>
        <taxon>Mycena</taxon>
    </lineage>
</organism>